<feature type="region of interest" description="Disordered" evidence="2">
    <location>
        <begin position="914"/>
        <end position="963"/>
    </location>
</feature>
<feature type="transmembrane region" description="Helical" evidence="3">
    <location>
        <begin position="966"/>
        <end position="984"/>
    </location>
</feature>
<reference evidence="5 6" key="1">
    <citation type="journal article" date="2006" name="BMC Genomics">
        <title>The genome of the square archaeon Haloquadratum walsbyi: life at the limits of water activity.</title>
        <authorList>
            <person name="Bolhuis H.H."/>
            <person name="Palm P.P."/>
            <person name="Wende A.W."/>
            <person name="Falb M.M."/>
            <person name="Rampp M.M."/>
            <person name="Rodriguez-Valera F.F."/>
            <person name="Pfeiffer F.F."/>
            <person name="Oesterhelt D.D."/>
        </authorList>
    </citation>
    <scope>NUCLEOTIDE SEQUENCE [LARGE SCALE GENOMIC DNA]</scope>
    <source>
        <strain evidence="6">DSM 16790 / HBSQ001</strain>
    </source>
</reference>
<dbReference type="KEGG" id="hwa:HQ_1207A"/>
<evidence type="ECO:0000313" key="6">
    <source>
        <dbReference type="Proteomes" id="UP000001975"/>
    </source>
</evidence>
<sequence length="988" mass="101920">MSYTKQARALLLALLMVTSVLAVGVGPVAATSGSISISDAEVNAGNTADVDVTINQTPDGVQDAEFDISLSNGSVGNITDVEDGAISFANFTEGDSVTAQGVSLAGTTSNSSVTLGTIKVNTATQGSTDVDVTVTTLTNNSGGNINLDDNSVTATVTANAPGTGPSPPPGGGGTPADPRDNWNPSFDDGDEPGNPASDGTVSSGAIVFQGEDNLGFSGPNAPTSSSQLSRAGGANEGTPLDRPVAQDAPTGTYDLNGGDPGDGGFNVTVQTPRVSTLDVNNNNGEDVNGGTLVADQTDANVLIEFNYGASEDIELTVEDSSGTEITNEILDDSQPSIISGVDPDGNATIEIDPSQVDEGEYTFTAAGIEDLDFGDATRSTTVTIASDRNAELSLGNDEATQGENVGFTIDNSPEGSFHAVVVESSDFRDNIDANNADNIFREVGDTEDSGIVSPGGDVLEIGTDIGATDAVDSDNVAYAFAIVEIDGGNGVGGIETQFIDDTSVTVDLYTSSSTAQTPYLDSNNNHIDANLVELESNGNIQTDDDQDLDVLEGEVSLENPDNTYIVNSEIELNGTTAPGVDEVAIYARDQGDYELVQIDGSDTVTVDADNTFSEDDVSLTDGDGPGNDLLSIPGSYRIGVIDASDAGGVGNIAAELDTSDFNGGVSSSKSIRVTDTELSGDFTFYNGQIAEEDRFNAVDVEGLAPGQSEVGVIFVGPRGNTETELVSVDSDDTFDEEDLSLGGQIAQGTVSAHFLSDGRDGEIGATGTDLEDFVNNDIPNFEDTAGGSATGEQVREQIIADSVDDTASDDLFITETFRLADGLTTIEEVNTPVSNNGTIEVTGQTNRKPDDTTIVLELLDQEDNVITTASTDTWDTDGTYTASLSLDAVETGNYTLEADDSENTDRVPVQVVEQVTEETPTPEPTATEEPTPTATPEPTATEEPTPTATPEPTATSTPETGTGTPGFGIVVALIALIAAALLAVRRNN</sequence>
<keyword evidence="3" id="KW-0472">Membrane</keyword>
<keyword evidence="1" id="KW-0732">Signal</keyword>
<keyword evidence="6" id="KW-1185">Reference proteome</keyword>
<dbReference type="GO" id="GO:0030115">
    <property type="term" value="C:S-layer"/>
    <property type="evidence" value="ECO:0007669"/>
    <property type="project" value="UniProtKB-SubCell"/>
</dbReference>
<feature type="compositionally biased region" description="Low complexity" evidence="2">
    <location>
        <begin position="924"/>
        <end position="962"/>
    </location>
</feature>
<keyword evidence="3" id="KW-0812">Transmembrane</keyword>
<name>Q18KV5_HALWD</name>
<dbReference type="RefSeq" id="WP_011570500.1">
    <property type="nucleotide sequence ID" value="NC_008212.1"/>
</dbReference>
<dbReference type="GO" id="GO:0005886">
    <property type="term" value="C:plasma membrane"/>
    <property type="evidence" value="ECO:0007669"/>
    <property type="project" value="UniProtKB-SubCell"/>
</dbReference>
<evidence type="ECO:0000313" key="5">
    <source>
        <dbReference type="EMBL" id="CAJ51336.1"/>
    </source>
</evidence>
<evidence type="ECO:0000256" key="2">
    <source>
        <dbReference type="SAM" id="MobiDB-lite"/>
    </source>
</evidence>
<gene>
    <name evidence="5" type="primary">csg</name>
    <name evidence="5" type="ordered locus">HQ_1207A</name>
</gene>
<dbReference type="InterPro" id="IPR026371">
    <property type="entry name" value="PGF_CTERM"/>
</dbReference>
<proteinExistence type="predicted"/>
<dbReference type="Pfam" id="PF18204">
    <property type="entry name" value="PGF-CTERM"/>
    <property type="match status" value="1"/>
</dbReference>
<dbReference type="NCBIfam" id="TIGR04216">
    <property type="entry name" value="halo_surf_glyco"/>
    <property type="match status" value="1"/>
</dbReference>
<evidence type="ECO:0000259" key="4">
    <source>
        <dbReference type="Pfam" id="PF18204"/>
    </source>
</evidence>
<dbReference type="EMBL" id="AM180088">
    <property type="protein sequence ID" value="CAJ51336.1"/>
    <property type="molecule type" value="Genomic_DNA"/>
</dbReference>
<feature type="compositionally biased region" description="Polar residues" evidence="2">
    <location>
        <begin position="140"/>
        <end position="160"/>
    </location>
</feature>
<feature type="region of interest" description="Disordered" evidence="2">
    <location>
        <begin position="140"/>
        <end position="264"/>
    </location>
</feature>
<dbReference type="STRING" id="362976.HQ_1207A"/>
<feature type="compositionally biased region" description="Polar residues" evidence="2">
    <location>
        <begin position="220"/>
        <end position="229"/>
    </location>
</feature>
<dbReference type="InterPro" id="IPR026458">
    <property type="entry name" value="Csg_halobact"/>
</dbReference>
<evidence type="ECO:0000256" key="1">
    <source>
        <dbReference type="ARBA" id="ARBA00022729"/>
    </source>
</evidence>
<protein>
    <submittedName>
        <fullName evidence="5">S-layer glycoprotein</fullName>
    </submittedName>
</protein>
<feature type="domain" description="PGF-CTERM archaeal protein-sorting signal" evidence="4">
    <location>
        <begin position="964"/>
        <end position="986"/>
    </location>
</feature>
<accession>Q18KV5</accession>
<dbReference type="AlphaFoldDB" id="Q18KV5"/>
<evidence type="ECO:0000256" key="3">
    <source>
        <dbReference type="SAM" id="Phobius"/>
    </source>
</evidence>
<dbReference type="eggNOG" id="arCOG03906">
    <property type="taxonomic scope" value="Archaea"/>
</dbReference>
<keyword evidence="3" id="KW-1133">Transmembrane helix</keyword>
<organism evidence="5 6">
    <name type="scientific">Haloquadratum walsbyi (strain DSM 16790 / HBSQ001)</name>
    <dbReference type="NCBI Taxonomy" id="362976"/>
    <lineage>
        <taxon>Archaea</taxon>
        <taxon>Methanobacteriati</taxon>
        <taxon>Methanobacteriota</taxon>
        <taxon>Stenosarchaea group</taxon>
        <taxon>Halobacteria</taxon>
        <taxon>Halobacteriales</taxon>
        <taxon>Haloferacaceae</taxon>
        <taxon>Haloquadratum</taxon>
    </lineage>
</organism>
<dbReference type="Proteomes" id="UP000001975">
    <property type="component" value="Chromosome"/>
</dbReference>
<dbReference type="GeneID" id="4193870"/>
<dbReference type="NCBIfam" id="TIGR04126">
    <property type="entry name" value="PGF_CTERM"/>
    <property type="match status" value="1"/>
</dbReference>
<dbReference type="HOGENOM" id="CLU_015552_0_0_2"/>